<evidence type="ECO:0000313" key="2">
    <source>
        <dbReference type="Proteomes" id="UP001151760"/>
    </source>
</evidence>
<dbReference type="Gene3D" id="3.30.420.10">
    <property type="entry name" value="Ribonuclease H-like superfamily/Ribonuclease H"/>
    <property type="match status" value="1"/>
</dbReference>
<dbReference type="Gene3D" id="3.30.70.270">
    <property type="match status" value="1"/>
</dbReference>
<dbReference type="EMBL" id="BQNB010021760">
    <property type="protein sequence ID" value="GJU09802.1"/>
    <property type="molecule type" value="Genomic_DNA"/>
</dbReference>
<dbReference type="SUPFAM" id="SSF53098">
    <property type="entry name" value="Ribonuclease H-like"/>
    <property type="match status" value="1"/>
</dbReference>
<dbReference type="InterPro" id="IPR012337">
    <property type="entry name" value="RNaseH-like_sf"/>
</dbReference>
<dbReference type="InterPro" id="IPR043128">
    <property type="entry name" value="Rev_trsase/Diguanyl_cyclase"/>
</dbReference>
<keyword evidence="1" id="KW-0548">Nucleotidyltransferase</keyword>
<dbReference type="Proteomes" id="UP001151760">
    <property type="component" value="Unassembled WGS sequence"/>
</dbReference>
<accession>A0ABQ5JB74</accession>
<reference evidence="1" key="2">
    <citation type="submission" date="2022-01" db="EMBL/GenBank/DDBJ databases">
        <authorList>
            <person name="Yamashiro T."/>
            <person name="Shiraishi A."/>
            <person name="Satake H."/>
            <person name="Nakayama K."/>
        </authorList>
    </citation>
    <scope>NUCLEOTIDE SEQUENCE</scope>
</reference>
<organism evidence="1 2">
    <name type="scientific">Tanacetum coccineum</name>
    <dbReference type="NCBI Taxonomy" id="301880"/>
    <lineage>
        <taxon>Eukaryota</taxon>
        <taxon>Viridiplantae</taxon>
        <taxon>Streptophyta</taxon>
        <taxon>Embryophyta</taxon>
        <taxon>Tracheophyta</taxon>
        <taxon>Spermatophyta</taxon>
        <taxon>Magnoliopsida</taxon>
        <taxon>eudicotyledons</taxon>
        <taxon>Gunneridae</taxon>
        <taxon>Pentapetalae</taxon>
        <taxon>asterids</taxon>
        <taxon>campanulids</taxon>
        <taxon>Asterales</taxon>
        <taxon>Asteraceae</taxon>
        <taxon>Asteroideae</taxon>
        <taxon>Anthemideae</taxon>
        <taxon>Anthemidinae</taxon>
        <taxon>Tanacetum</taxon>
    </lineage>
</organism>
<protein>
    <submittedName>
        <fullName evidence="1">Reverse transcriptase domain-containing protein</fullName>
    </submittedName>
</protein>
<evidence type="ECO:0000313" key="1">
    <source>
        <dbReference type="EMBL" id="GJU09802.1"/>
    </source>
</evidence>
<dbReference type="GO" id="GO:0003964">
    <property type="term" value="F:RNA-directed DNA polymerase activity"/>
    <property type="evidence" value="ECO:0007669"/>
    <property type="project" value="UniProtKB-KW"/>
</dbReference>
<dbReference type="InterPro" id="IPR050951">
    <property type="entry name" value="Retrovirus_Pol_polyprotein"/>
</dbReference>
<dbReference type="PANTHER" id="PTHR37984:SF5">
    <property type="entry name" value="PROTEIN NYNRIN-LIKE"/>
    <property type="match status" value="1"/>
</dbReference>
<dbReference type="PANTHER" id="PTHR37984">
    <property type="entry name" value="PROTEIN CBG26694"/>
    <property type="match status" value="1"/>
</dbReference>
<keyword evidence="1" id="KW-0808">Transferase</keyword>
<sequence length="526" mass="61423">MVKEGIVLGHKISKSGIEVDRAKIDVIAKPPYPTNVKGVRSFLGHAGFYLRFIKDFSKISRPITQLLIKDAKFTFSNEWAVLGQRIDKNSARYIMQDAKPRLIRWVLLLQEFTIKIKDKKGTVNLDADHLSRLENPDLETLNEEAIQDSFPDEYLMAVRVNEAVEDPWKFFSRFGVLTTVISDRGIHFCNSFLEKTLRKYGVTHRLAIPYHLQISGQTINVEKHYWKSNNDSKREELEWENLSLNDWMRIRYGKICKMTGERIRKDYWRERFGDEGDDLEENLEDPEECEEDKANTILGVIHDKLNNDWFNNTSEDEDDLERILDYLKPRSYDGFNNLDDEAYNKRSVSRNDANVPHWPSRKDGTCVEWWIYPYSLLQGENEKEDPLQKEGQTDQTLRMLLPKEDNVNTGKQGLGFKNQNDDVNPSLLNKAKELAPCLYNIYEMGKDLLSDHKIISEEELKCEAEKCLKVKQRKSLLSYHGFVYADTQFEEPPKVHLKRRNVNLKKTFGTNLKFERTFGTSSTERS</sequence>
<proteinExistence type="predicted"/>
<dbReference type="InterPro" id="IPR036397">
    <property type="entry name" value="RNaseH_sf"/>
</dbReference>
<keyword evidence="1" id="KW-0695">RNA-directed DNA polymerase</keyword>
<gene>
    <name evidence="1" type="ORF">Tco_1132198</name>
</gene>
<name>A0ABQ5JB74_9ASTR</name>
<keyword evidence="2" id="KW-1185">Reference proteome</keyword>
<dbReference type="SUPFAM" id="SSF56672">
    <property type="entry name" value="DNA/RNA polymerases"/>
    <property type="match status" value="1"/>
</dbReference>
<dbReference type="InterPro" id="IPR043502">
    <property type="entry name" value="DNA/RNA_pol_sf"/>
</dbReference>
<reference evidence="1" key="1">
    <citation type="journal article" date="2022" name="Int. J. Mol. Sci.">
        <title>Draft Genome of Tanacetum Coccineum: Genomic Comparison of Closely Related Tanacetum-Family Plants.</title>
        <authorList>
            <person name="Yamashiro T."/>
            <person name="Shiraishi A."/>
            <person name="Nakayama K."/>
            <person name="Satake H."/>
        </authorList>
    </citation>
    <scope>NUCLEOTIDE SEQUENCE</scope>
</reference>
<comment type="caution">
    <text evidence="1">The sequence shown here is derived from an EMBL/GenBank/DDBJ whole genome shotgun (WGS) entry which is preliminary data.</text>
</comment>